<sequence>MTVSITAISSTISRRAAGSRTSETSPTPDGGAASQEGSRTAGERTLDGVWRVVLSPKWIVWHLLAILAVSTCVLAAIWQWGRAGSALGSALNVGYGIQWPIFAVFFAYMWWRFLRMDLREHRELREIASAAEPAAPAAEPTEDSTDDLAPWDNPFTRAPVPAPPPVTDAEAPALSEYNRMLAALAARDDVDKR</sequence>
<proteinExistence type="predicted"/>
<dbReference type="EMBL" id="BAABGT010000029">
    <property type="protein sequence ID" value="GAA4544632.1"/>
    <property type="molecule type" value="Genomic_DNA"/>
</dbReference>
<keyword evidence="2" id="KW-0812">Transmembrane</keyword>
<feature type="compositionally biased region" description="Low complexity" evidence="1">
    <location>
        <begin position="1"/>
        <end position="22"/>
    </location>
</feature>
<keyword evidence="2" id="KW-0472">Membrane</keyword>
<evidence type="ECO:0008006" key="5">
    <source>
        <dbReference type="Google" id="ProtNLM"/>
    </source>
</evidence>
<dbReference type="Proteomes" id="UP001501598">
    <property type="component" value="Unassembled WGS sequence"/>
</dbReference>
<accession>A0ABP8RPX5</accession>
<name>A0ABP8RPX5_9PSEU</name>
<evidence type="ECO:0000256" key="2">
    <source>
        <dbReference type="SAM" id="Phobius"/>
    </source>
</evidence>
<evidence type="ECO:0000313" key="3">
    <source>
        <dbReference type="EMBL" id="GAA4544632.1"/>
    </source>
</evidence>
<keyword evidence="2" id="KW-1133">Transmembrane helix</keyword>
<feature type="transmembrane region" description="Helical" evidence="2">
    <location>
        <begin position="93"/>
        <end position="111"/>
    </location>
</feature>
<organism evidence="3 4">
    <name type="scientific">Pseudonocardia xishanensis</name>
    <dbReference type="NCBI Taxonomy" id="630995"/>
    <lineage>
        <taxon>Bacteria</taxon>
        <taxon>Bacillati</taxon>
        <taxon>Actinomycetota</taxon>
        <taxon>Actinomycetes</taxon>
        <taxon>Pseudonocardiales</taxon>
        <taxon>Pseudonocardiaceae</taxon>
        <taxon>Pseudonocardia</taxon>
    </lineage>
</organism>
<evidence type="ECO:0000256" key="1">
    <source>
        <dbReference type="SAM" id="MobiDB-lite"/>
    </source>
</evidence>
<feature type="transmembrane region" description="Helical" evidence="2">
    <location>
        <begin position="59"/>
        <end position="81"/>
    </location>
</feature>
<comment type="caution">
    <text evidence="3">The sequence shown here is derived from an EMBL/GenBank/DDBJ whole genome shotgun (WGS) entry which is preliminary data.</text>
</comment>
<evidence type="ECO:0000313" key="4">
    <source>
        <dbReference type="Proteomes" id="UP001501598"/>
    </source>
</evidence>
<gene>
    <name evidence="3" type="ORF">GCM10023175_23140</name>
</gene>
<reference evidence="4" key="1">
    <citation type="journal article" date="2019" name="Int. J. Syst. Evol. Microbiol.">
        <title>The Global Catalogue of Microorganisms (GCM) 10K type strain sequencing project: providing services to taxonomists for standard genome sequencing and annotation.</title>
        <authorList>
            <consortium name="The Broad Institute Genomics Platform"/>
            <consortium name="The Broad Institute Genome Sequencing Center for Infectious Disease"/>
            <person name="Wu L."/>
            <person name="Ma J."/>
        </authorList>
    </citation>
    <scope>NUCLEOTIDE SEQUENCE [LARGE SCALE GENOMIC DNA]</scope>
    <source>
        <strain evidence="4">JCM 17906</strain>
    </source>
</reference>
<feature type="region of interest" description="Disordered" evidence="1">
    <location>
        <begin position="1"/>
        <end position="40"/>
    </location>
</feature>
<protein>
    <recommendedName>
        <fullName evidence="5">DNA-binding transcriptional regulator of glucitol operon</fullName>
    </recommendedName>
</protein>
<feature type="region of interest" description="Disordered" evidence="1">
    <location>
        <begin position="130"/>
        <end position="170"/>
    </location>
</feature>
<keyword evidence="4" id="KW-1185">Reference proteome</keyword>
<feature type="compositionally biased region" description="Low complexity" evidence="1">
    <location>
        <begin position="130"/>
        <end position="139"/>
    </location>
</feature>